<keyword evidence="2" id="KW-1133">Transmembrane helix</keyword>
<dbReference type="STRING" id="91928.A0A0D2BUS4"/>
<sequence length="630" mass="67272">MGRDEFPSSGHGRRDSDLPSYPPKDSHFLTSPPSGGKKIIFGTVALIVVLMLGLASLALGLVLAHEVKEPSATANNALANRGTKLDSDAYYVNFNPTTLVTIASWSSTVAPLLTVCAMTLVSFPIAKQLKEHSQIADRDLPTPYQFGMLLESMTGGITPLLNLVAYRSWPNKEKMASSVRNALILLTLFTVLGYTIAAVDTWLHLVIEAINIEIVEPQSPIMALGRGLPDGPCSTQSSASFNAGDCIISDQGKVFLVGANEAARVMSNTSSTNAVYDVLINNMRMAYLGPADNPDGLDYRAESLAMHTTCTQIGRQCGLHAETGELEPFTCTDAFYGNLAVPSINGEENDVVTGLPFRSAGIVFFRNAALTDLANASSESGNETYLMRPSNPHHIGVWAHVELPATGDQTADGNVVVPSQGGTSWLLNCTATAYQISYDFLNGSVQHATAEMANGSVGTILNAGNYYGFGKVALETAAYSASQYNDTEQMADSWAQAYSRAALALSSGIMSGRADLEEQQRSTKLVARVPKAPLYALVGLNSLYAAVGVLLAIIALRSHPKDSNGIRERLSTSGLVAAHFEGERAEQAVGKKREMFGEYEGVSTGRVGIEQSKHGGYAFRLRQGIQGRVD</sequence>
<feature type="transmembrane region" description="Helical" evidence="2">
    <location>
        <begin position="39"/>
        <end position="63"/>
    </location>
</feature>
<dbReference type="GeneID" id="27334844"/>
<feature type="transmembrane region" description="Helical" evidence="2">
    <location>
        <begin position="534"/>
        <end position="556"/>
    </location>
</feature>
<protein>
    <submittedName>
        <fullName evidence="3">Uncharacterized protein</fullName>
    </submittedName>
</protein>
<feature type="transmembrane region" description="Helical" evidence="2">
    <location>
        <begin position="182"/>
        <end position="205"/>
    </location>
</feature>
<organism evidence="3 4">
    <name type="scientific">Exophiala spinifera</name>
    <dbReference type="NCBI Taxonomy" id="91928"/>
    <lineage>
        <taxon>Eukaryota</taxon>
        <taxon>Fungi</taxon>
        <taxon>Dikarya</taxon>
        <taxon>Ascomycota</taxon>
        <taxon>Pezizomycotina</taxon>
        <taxon>Eurotiomycetes</taxon>
        <taxon>Chaetothyriomycetidae</taxon>
        <taxon>Chaetothyriales</taxon>
        <taxon>Herpotrichiellaceae</taxon>
        <taxon>Exophiala</taxon>
    </lineage>
</organism>
<reference evidence="3 4" key="1">
    <citation type="submission" date="2015-01" db="EMBL/GenBank/DDBJ databases">
        <title>The Genome Sequence of Exophiala spinifera CBS89968.</title>
        <authorList>
            <consortium name="The Broad Institute Genomics Platform"/>
            <person name="Cuomo C."/>
            <person name="de Hoog S."/>
            <person name="Gorbushina A."/>
            <person name="Stielow B."/>
            <person name="Teixiera M."/>
            <person name="Abouelleil A."/>
            <person name="Chapman S.B."/>
            <person name="Priest M."/>
            <person name="Young S.K."/>
            <person name="Wortman J."/>
            <person name="Nusbaum C."/>
            <person name="Birren B."/>
        </authorList>
    </citation>
    <scope>NUCLEOTIDE SEQUENCE [LARGE SCALE GENOMIC DNA]</scope>
    <source>
        <strain evidence="3 4">CBS 89968</strain>
    </source>
</reference>
<gene>
    <name evidence="3" type="ORF">PV08_07761</name>
</gene>
<feature type="compositionally biased region" description="Basic and acidic residues" evidence="1">
    <location>
        <begin position="1"/>
        <end position="17"/>
    </location>
</feature>
<dbReference type="HOGENOM" id="CLU_019655_2_0_1"/>
<evidence type="ECO:0000256" key="1">
    <source>
        <dbReference type="SAM" id="MobiDB-lite"/>
    </source>
</evidence>
<evidence type="ECO:0000313" key="3">
    <source>
        <dbReference type="EMBL" id="KIW14974.1"/>
    </source>
</evidence>
<keyword evidence="4" id="KW-1185">Reference proteome</keyword>
<dbReference type="EMBL" id="KN847496">
    <property type="protein sequence ID" value="KIW14974.1"/>
    <property type="molecule type" value="Genomic_DNA"/>
</dbReference>
<keyword evidence="2" id="KW-0812">Transmembrane</keyword>
<feature type="transmembrane region" description="Helical" evidence="2">
    <location>
        <begin position="102"/>
        <end position="123"/>
    </location>
</feature>
<feature type="region of interest" description="Disordered" evidence="1">
    <location>
        <begin position="1"/>
        <end position="30"/>
    </location>
</feature>
<keyword evidence="2" id="KW-0472">Membrane</keyword>
<evidence type="ECO:0000313" key="4">
    <source>
        <dbReference type="Proteomes" id="UP000053328"/>
    </source>
</evidence>
<dbReference type="AlphaFoldDB" id="A0A0D2BUS4"/>
<evidence type="ECO:0000256" key="2">
    <source>
        <dbReference type="SAM" id="Phobius"/>
    </source>
</evidence>
<proteinExistence type="predicted"/>
<accession>A0A0D2BUS4</accession>
<dbReference type="RefSeq" id="XP_016235190.1">
    <property type="nucleotide sequence ID" value="XM_016382088.1"/>
</dbReference>
<dbReference type="VEuPathDB" id="FungiDB:PV08_07761"/>
<dbReference type="Proteomes" id="UP000053328">
    <property type="component" value="Unassembled WGS sequence"/>
</dbReference>
<name>A0A0D2BUS4_9EURO</name>
<dbReference type="OrthoDB" id="3344043at2759"/>